<evidence type="ECO:0000256" key="1">
    <source>
        <dbReference type="SAM" id="MobiDB-lite"/>
    </source>
</evidence>
<dbReference type="Proteomes" id="UP001159363">
    <property type="component" value="Chromosome 14"/>
</dbReference>
<accession>A0ABQ9G6I1</accession>
<sequence length="475" mass="51031">MLSSRLHKGSTILQRICRTFVQDLRKFPENAGNVLREFREKVRATSASRAAVVESKSRGNEREVGTTVYKPGGMAALVAILPATPEALARGPPAVALLQSPASPLMYLQWGVKQGCEKKELETRSIFNTCYQQQVLGENKSIPVPSFWRYLLPSLPVTEAGIITRISKRYRQGRGTVTGGSCSCVEGTDLEAESDEQGSDEGDSDCQQVGRGAPSWQSHVTSHPAAIPATAHIVHGGAKCASTGRQCRSVTKQLSPGAQEGGQVPMPALALPARWAAHSWNTSHDLSNDLLGCTQLEHITRPQQRPAGLHTAATHHTTSAMTSNTTCTTLGLHRAMLCTHVYIPQPPKLSTPSPNPLCVSEIRRVVLAGVVDPVATKLGVAATAVPIDSISVRCMQRTHSHPQHAQALMCPSSFRPANEVSVLNSQRPGEGGDCVSRECAKDACSVNEYIVPPDQAKPNSVLIFDDVACEMQTCM</sequence>
<keyword evidence="3" id="KW-1185">Reference proteome</keyword>
<evidence type="ECO:0000313" key="3">
    <source>
        <dbReference type="Proteomes" id="UP001159363"/>
    </source>
</evidence>
<evidence type="ECO:0000313" key="2">
    <source>
        <dbReference type="EMBL" id="KAJ8868057.1"/>
    </source>
</evidence>
<gene>
    <name evidence="2" type="ORF">PR048_031866</name>
</gene>
<feature type="region of interest" description="Disordered" evidence="1">
    <location>
        <begin position="190"/>
        <end position="221"/>
    </location>
</feature>
<feature type="compositionally biased region" description="Acidic residues" evidence="1">
    <location>
        <begin position="190"/>
        <end position="204"/>
    </location>
</feature>
<protein>
    <submittedName>
        <fullName evidence="2">Uncharacterized protein</fullName>
    </submittedName>
</protein>
<organism evidence="2 3">
    <name type="scientific">Dryococelus australis</name>
    <dbReference type="NCBI Taxonomy" id="614101"/>
    <lineage>
        <taxon>Eukaryota</taxon>
        <taxon>Metazoa</taxon>
        <taxon>Ecdysozoa</taxon>
        <taxon>Arthropoda</taxon>
        <taxon>Hexapoda</taxon>
        <taxon>Insecta</taxon>
        <taxon>Pterygota</taxon>
        <taxon>Neoptera</taxon>
        <taxon>Polyneoptera</taxon>
        <taxon>Phasmatodea</taxon>
        <taxon>Verophasmatodea</taxon>
        <taxon>Anareolatae</taxon>
        <taxon>Phasmatidae</taxon>
        <taxon>Eurycanthinae</taxon>
        <taxon>Dryococelus</taxon>
    </lineage>
</organism>
<proteinExistence type="predicted"/>
<reference evidence="2 3" key="1">
    <citation type="submission" date="2023-02" db="EMBL/GenBank/DDBJ databases">
        <title>LHISI_Scaffold_Assembly.</title>
        <authorList>
            <person name="Stuart O.P."/>
            <person name="Cleave R."/>
            <person name="Magrath M.J.L."/>
            <person name="Mikheyev A.S."/>
        </authorList>
    </citation>
    <scope>NUCLEOTIDE SEQUENCE [LARGE SCALE GENOMIC DNA]</scope>
    <source>
        <strain evidence="2">Daus_M_001</strain>
        <tissue evidence="2">Leg muscle</tissue>
    </source>
</reference>
<name>A0ABQ9G6I1_9NEOP</name>
<dbReference type="EMBL" id="JARBHB010000015">
    <property type="protein sequence ID" value="KAJ8868057.1"/>
    <property type="molecule type" value="Genomic_DNA"/>
</dbReference>
<comment type="caution">
    <text evidence="2">The sequence shown here is derived from an EMBL/GenBank/DDBJ whole genome shotgun (WGS) entry which is preliminary data.</text>
</comment>